<feature type="transmembrane region" description="Helical" evidence="6">
    <location>
        <begin position="148"/>
        <end position="174"/>
    </location>
</feature>
<keyword evidence="3 6" id="KW-0812">Transmembrane</keyword>
<protein>
    <submittedName>
        <fullName evidence="7">Threonine/homoserine/homoserine lactone efflux protein</fullName>
    </submittedName>
</protein>
<keyword evidence="8" id="KW-1185">Reference proteome</keyword>
<feature type="transmembrane region" description="Helical" evidence="6">
    <location>
        <begin position="75"/>
        <end position="92"/>
    </location>
</feature>
<proteinExistence type="predicted"/>
<evidence type="ECO:0000256" key="2">
    <source>
        <dbReference type="ARBA" id="ARBA00022475"/>
    </source>
</evidence>
<dbReference type="InterPro" id="IPR001123">
    <property type="entry name" value="LeuE-type"/>
</dbReference>
<dbReference type="PANTHER" id="PTHR30086:SF20">
    <property type="entry name" value="ARGININE EXPORTER PROTEIN ARGO-RELATED"/>
    <property type="match status" value="1"/>
</dbReference>
<keyword evidence="4 6" id="KW-1133">Transmembrane helix</keyword>
<name>A0A7Y9GL68_9MICO</name>
<evidence type="ECO:0000313" key="8">
    <source>
        <dbReference type="Proteomes" id="UP000576969"/>
    </source>
</evidence>
<evidence type="ECO:0000313" key="7">
    <source>
        <dbReference type="EMBL" id="NYE18477.1"/>
    </source>
</evidence>
<feature type="transmembrane region" description="Helical" evidence="6">
    <location>
        <begin position="41"/>
        <end position="69"/>
    </location>
</feature>
<evidence type="ECO:0000256" key="1">
    <source>
        <dbReference type="ARBA" id="ARBA00004651"/>
    </source>
</evidence>
<comment type="subcellular location">
    <subcellularLocation>
        <location evidence="1">Cell membrane</location>
        <topology evidence="1">Multi-pass membrane protein</topology>
    </subcellularLocation>
</comment>
<dbReference type="PANTHER" id="PTHR30086">
    <property type="entry name" value="ARGININE EXPORTER PROTEIN ARGO"/>
    <property type="match status" value="1"/>
</dbReference>
<dbReference type="AlphaFoldDB" id="A0A7Y9GL68"/>
<dbReference type="Proteomes" id="UP000576969">
    <property type="component" value="Unassembled WGS sequence"/>
</dbReference>
<feature type="transmembrane region" description="Helical" evidence="6">
    <location>
        <begin position="186"/>
        <end position="207"/>
    </location>
</feature>
<feature type="transmembrane region" description="Helical" evidence="6">
    <location>
        <begin position="113"/>
        <end position="136"/>
    </location>
</feature>
<accession>A0A7Y9GL68</accession>
<evidence type="ECO:0000256" key="6">
    <source>
        <dbReference type="SAM" id="Phobius"/>
    </source>
</evidence>
<evidence type="ECO:0000256" key="4">
    <source>
        <dbReference type="ARBA" id="ARBA00022989"/>
    </source>
</evidence>
<evidence type="ECO:0000256" key="5">
    <source>
        <dbReference type="ARBA" id="ARBA00023136"/>
    </source>
</evidence>
<reference evidence="7 8" key="1">
    <citation type="submission" date="2020-07" db="EMBL/GenBank/DDBJ databases">
        <title>Sequencing the genomes of 1000 actinobacteria strains.</title>
        <authorList>
            <person name="Klenk H.-P."/>
        </authorList>
    </citation>
    <scope>NUCLEOTIDE SEQUENCE [LARGE SCALE GENOMIC DNA]</scope>
    <source>
        <strain evidence="7 8">DSM 24662</strain>
    </source>
</reference>
<dbReference type="RefSeq" id="WP_179487166.1">
    <property type="nucleotide sequence ID" value="NZ_JACCBV010000001.1"/>
</dbReference>
<dbReference type="GO" id="GO:0015171">
    <property type="term" value="F:amino acid transmembrane transporter activity"/>
    <property type="evidence" value="ECO:0007669"/>
    <property type="project" value="TreeGrafter"/>
</dbReference>
<feature type="transmembrane region" description="Helical" evidence="6">
    <location>
        <begin position="6"/>
        <end position="29"/>
    </location>
</feature>
<sequence>MNPVTALASGALAGFAIAVPVGAIGVLLIQEGMRRGIRPGLAAAAGVASVDALYCLIAVVAGAAVAPLIARIEPWPAVVGGIALVGIAALGLRKGFSRPAPASGGPPVEGSALGGYPLFFGLTLINPATVVYFVAIATGLADLHDEPFAAALFVVGAGVASLAWQTVLVAAGALFGRRATPRVQHLTVVVGYVIVAGFGVALLVRALA</sequence>
<gene>
    <name evidence="7" type="ORF">BJ991_000505</name>
</gene>
<dbReference type="EMBL" id="JACCBV010000001">
    <property type="protein sequence ID" value="NYE18477.1"/>
    <property type="molecule type" value="Genomic_DNA"/>
</dbReference>
<keyword evidence="2" id="KW-1003">Cell membrane</keyword>
<dbReference type="GO" id="GO:0005886">
    <property type="term" value="C:plasma membrane"/>
    <property type="evidence" value="ECO:0007669"/>
    <property type="project" value="UniProtKB-SubCell"/>
</dbReference>
<keyword evidence="5 6" id="KW-0472">Membrane</keyword>
<evidence type="ECO:0000256" key="3">
    <source>
        <dbReference type="ARBA" id="ARBA00022692"/>
    </source>
</evidence>
<dbReference type="Pfam" id="PF01810">
    <property type="entry name" value="LysE"/>
    <property type="match status" value="1"/>
</dbReference>
<comment type="caution">
    <text evidence="7">The sequence shown here is derived from an EMBL/GenBank/DDBJ whole genome shotgun (WGS) entry which is preliminary data.</text>
</comment>
<organism evidence="7 8">
    <name type="scientific">Microbacterium immunditiarum</name>
    <dbReference type="NCBI Taxonomy" id="337480"/>
    <lineage>
        <taxon>Bacteria</taxon>
        <taxon>Bacillati</taxon>
        <taxon>Actinomycetota</taxon>
        <taxon>Actinomycetes</taxon>
        <taxon>Micrococcales</taxon>
        <taxon>Microbacteriaceae</taxon>
        <taxon>Microbacterium</taxon>
    </lineage>
</organism>